<name>A0A0K0DZC9_STRER</name>
<accession>A0A0K0DZC9</accession>
<feature type="signal peptide" evidence="1">
    <location>
        <begin position="1"/>
        <end position="22"/>
    </location>
</feature>
<proteinExistence type="predicted"/>
<dbReference type="WBParaSite" id="SSTP_0000259400.1">
    <property type="protein sequence ID" value="SSTP_0000259400.1"/>
    <property type="gene ID" value="SSTP_0000259400"/>
</dbReference>
<sequence>MATLLNLLSLFFLLVTLQLTGAQYYGGMYHPYGAYRPYGGYGPYGGYRPYGPYGGYRPMMSPAGRAVVGLGLLASSVGKK</sequence>
<evidence type="ECO:0000256" key="1">
    <source>
        <dbReference type="SAM" id="SignalP"/>
    </source>
</evidence>
<reference evidence="2" key="1">
    <citation type="submission" date="2015-08" db="UniProtKB">
        <authorList>
            <consortium name="WormBaseParasite"/>
        </authorList>
    </citation>
    <scope>IDENTIFICATION</scope>
</reference>
<feature type="chain" id="PRO_5005327275" evidence="1">
    <location>
        <begin position="23"/>
        <end position="80"/>
    </location>
</feature>
<organism evidence="2">
    <name type="scientific">Strongyloides stercoralis</name>
    <name type="common">Threadworm</name>
    <dbReference type="NCBI Taxonomy" id="6248"/>
    <lineage>
        <taxon>Eukaryota</taxon>
        <taxon>Metazoa</taxon>
        <taxon>Ecdysozoa</taxon>
        <taxon>Nematoda</taxon>
        <taxon>Chromadorea</taxon>
        <taxon>Rhabditida</taxon>
        <taxon>Tylenchina</taxon>
        <taxon>Panagrolaimomorpha</taxon>
        <taxon>Strongyloidoidea</taxon>
        <taxon>Strongyloididae</taxon>
        <taxon>Strongyloides</taxon>
    </lineage>
</organism>
<keyword evidence="1" id="KW-0732">Signal</keyword>
<protein>
    <submittedName>
        <fullName evidence="2">Secreted protein</fullName>
    </submittedName>
</protein>
<dbReference type="AlphaFoldDB" id="A0A0K0DZC9"/>
<evidence type="ECO:0000313" key="2">
    <source>
        <dbReference type="WBParaSite" id="SSTP_0000259400.1"/>
    </source>
</evidence>